<accession>A0A7V4WLC4</accession>
<organism evidence="3">
    <name type="scientific">Candidatus Caldatribacterium saccharofermentans</name>
    <dbReference type="NCBI Taxonomy" id="1454753"/>
    <lineage>
        <taxon>Bacteria</taxon>
        <taxon>Pseudomonadati</taxon>
        <taxon>Atribacterota</taxon>
        <taxon>Atribacteria</taxon>
        <taxon>Atribacterales</taxon>
        <taxon>Candidatus Caldatribacteriaceae</taxon>
        <taxon>Candidatus Caldatribacterium</taxon>
    </lineage>
</organism>
<dbReference type="AlphaFoldDB" id="A0A7V4WLC4"/>
<dbReference type="EMBL" id="DTIY01000038">
    <property type="protein sequence ID" value="HGY39258.1"/>
    <property type="molecule type" value="Genomic_DNA"/>
</dbReference>
<evidence type="ECO:0008006" key="4">
    <source>
        <dbReference type="Google" id="ProtNLM"/>
    </source>
</evidence>
<reference evidence="3" key="1">
    <citation type="journal article" date="2020" name="mSystems">
        <title>Genome- and Community-Level Interaction Insights into Carbon Utilization and Element Cycling Functions of Hydrothermarchaeota in Hydrothermal Sediment.</title>
        <authorList>
            <person name="Zhou Z."/>
            <person name="Liu Y."/>
            <person name="Xu W."/>
            <person name="Pan J."/>
            <person name="Luo Z.H."/>
            <person name="Li M."/>
        </authorList>
    </citation>
    <scope>NUCLEOTIDE SEQUENCE [LARGE SCALE GENOMIC DNA]</scope>
    <source>
        <strain evidence="3">SpSt-82</strain>
    </source>
</reference>
<name>A0A7V4WLC4_9BACT</name>
<feature type="chain" id="PRO_5030543131" description="Collagen-like protein" evidence="2">
    <location>
        <begin position="23"/>
        <end position="193"/>
    </location>
</feature>
<evidence type="ECO:0000313" key="3">
    <source>
        <dbReference type="EMBL" id="HGY39258.1"/>
    </source>
</evidence>
<feature type="signal peptide" evidence="2">
    <location>
        <begin position="1"/>
        <end position="22"/>
    </location>
</feature>
<protein>
    <recommendedName>
        <fullName evidence="4">Collagen-like protein</fullName>
    </recommendedName>
</protein>
<proteinExistence type="predicted"/>
<feature type="region of interest" description="Disordered" evidence="1">
    <location>
        <begin position="105"/>
        <end position="127"/>
    </location>
</feature>
<feature type="compositionally biased region" description="Gly residues" evidence="1">
    <location>
        <begin position="105"/>
        <end position="114"/>
    </location>
</feature>
<gene>
    <name evidence="3" type="ORF">ENW11_05570</name>
</gene>
<evidence type="ECO:0000256" key="1">
    <source>
        <dbReference type="SAM" id="MobiDB-lite"/>
    </source>
</evidence>
<keyword evidence="2" id="KW-0732">Signal</keyword>
<evidence type="ECO:0000256" key="2">
    <source>
        <dbReference type="SAM" id="SignalP"/>
    </source>
</evidence>
<sequence>MKNLFFVSLMVAVVLGLGLAYAQDVSLTDNGSLNSIVAVSVTGATVLQDNWFCVDQGLAILQSSGDVTQTTGDAGAGAMTSTGDASATSGLPGLLGALSFGGGDQGNNGQGGSSGSTNTGGDTGGNGTGAIAGNVPIGVSGNVALANQSSFVVAKNESDADVITKVITKVSRVNRVKIEDSYNTETEGGESGE</sequence>
<comment type="caution">
    <text evidence="3">The sequence shown here is derived from an EMBL/GenBank/DDBJ whole genome shotgun (WGS) entry which is preliminary data.</text>
</comment>